<dbReference type="InterPro" id="IPR002524">
    <property type="entry name" value="Cation_efflux"/>
</dbReference>
<dbReference type="InterPro" id="IPR058533">
    <property type="entry name" value="Cation_efflux_TM"/>
</dbReference>
<keyword evidence="8 9" id="KW-0472">Membrane</keyword>
<dbReference type="Gene3D" id="1.20.1510.10">
    <property type="entry name" value="Cation efflux protein transmembrane domain"/>
    <property type="match status" value="2"/>
</dbReference>
<protein>
    <submittedName>
        <fullName evidence="12">Zinc transporter</fullName>
    </submittedName>
</protein>
<evidence type="ECO:0000256" key="8">
    <source>
        <dbReference type="ARBA" id="ARBA00023136"/>
    </source>
</evidence>
<keyword evidence="3" id="KW-0813">Transport</keyword>
<dbReference type="GO" id="GO:0005886">
    <property type="term" value="C:plasma membrane"/>
    <property type="evidence" value="ECO:0007669"/>
    <property type="project" value="TreeGrafter"/>
</dbReference>
<dbReference type="NCBIfam" id="TIGR01297">
    <property type="entry name" value="CDF"/>
    <property type="match status" value="1"/>
</dbReference>
<comment type="caution">
    <text evidence="12">The sequence shown here is derived from an EMBL/GenBank/DDBJ whole genome shotgun (WGS) entry which is preliminary data.</text>
</comment>
<dbReference type="EMBL" id="LRBP01000009">
    <property type="protein sequence ID" value="OII74747.1"/>
    <property type="molecule type" value="Genomic_DNA"/>
</dbReference>
<evidence type="ECO:0000256" key="2">
    <source>
        <dbReference type="ARBA" id="ARBA00008873"/>
    </source>
</evidence>
<gene>
    <name evidence="12" type="ORF">cubi_00300</name>
</gene>
<keyword evidence="7" id="KW-0406">Ion transport</keyword>
<feature type="transmembrane region" description="Helical" evidence="9">
    <location>
        <begin position="130"/>
        <end position="150"/>
    </location>
</feature>
<name>A0A1J4MMR9_9CRYT</name>
<dbReference type="PANTHER" id="PTHR11562">
    <property type="entry name" value="CATION EFFLUX PROTEIN/ ZINC TRANSPORTER"/>
    <property type="match status" value="1"/>
</dbReference>
<dbReference type="InterPro" id="IPR027469">
    <property type="entry name" value="Cation_efflux_TMD_sf"/>
</dbReference>
<evidence type="ECO:0000256" key="4">
    <source>
        <dbReference type="ARBA" id="ARBA00022692"/>
    </source>
</evidence>
<keyword evidence="5" id="KW-0862">Zinc</keyword>
<organism evidence="12 13">
    <name type="scientific">Cryptosporidium ubiquitum</name>
    <dbReference type="NCBI Taxonomy" id="857276"/>
    <lineage>
        <taxon>Eukaryota</taxon>
        <taxon>Sar</taxon>
        <taxon>Alveolata</taxon>
        <taxon>Apicomplexa</taxon>
        <taxon>Conoidasida</taxon>
        <taxon>Coccidia</taxon>
        <taxon>Eucoccidiorida</taxon>
        <taxon>Eimeriorina</taxon>
        <taxon>Cryptosporidiidae</taxon>
        <taxon>Cryptosporidium</taxon>
    </lineage>
</organism>
<evidence type="ECO:0000259" key="10">
    <source>
        <dbReference type="Pfam" id="PF01545"/>
    </source>
</evidence>
<evidence type="ECO:0000313" key="13">
    <source>
        <dbReference type="Proteomes" id="UP000186176"/>
    </source>
</evidence>
<dbReference type="Pfam" id="PF16916">
    <property type="entry name" value="ZT_dimer"/>
    <property type="match status" value="1"/>
</dbReference>
<evidence type="ECO:0000256" key="6">
    <source>
        <dbReference type="ARBA" id="ARBA00022989"/>
    </source>
</evidence>
<feature type="transmembrane region" description="Helical" evidence="9">
    <location>
        <begin position="61"/>
        <end position="78"/>
    </location>
</feature>
<dbReference type="GO" id="GO:0005385">
    <property type="term" value="F:zinc ion transmembrane transporter activity"/>
    <property type="evidence" value="ECO:0007669"/>
    <property type="project" value="TreeGrafter"/>
</dbReference>
<dbReference type="VEuPathDB" id="CryptoDB:cubi_00300"/>
<feature type="transmembrane region" description="Helical" evidence="9">
    <location>
        <begin position="99"/>
        <end position="118"/>
    </location>
</feature>
<dbReference type="RefSeq" id="XP_028875893.1">
    <property type="nucleotide sequence ID" value="XM_029017314.1"/>
</dbReference>
<keyword evidence="4 9" id="KW-0812">Transmembrane</keyword>
<comment type="similarity">
    <text evidence="2">Belongs to the cation diffusion facilitator (CDF) transporter (TC 2.A.4) family. SLC30A subfamily.</text>
</comment>
<dbReference type="InterPro" id="IPR050681">
    <property type="entry name" value="CDF/SLC30A"/>
</dbReference>
<dbReference type="Pfam" id="PF01545">
    <property type="entry name" value="Cation_efflux"/>
    <property type="match status" value="1"/>
</dbReference>
<evidence type="ECO:0000256" key="7">
    <source>
        <dbReference type="ARBA" id="ARBA00023065"/>
    </source>
</evidence>
<dbReference type="OrthoDB" id="9944568at2759"/>
<evidence type="ECO:0000256" key="1">
    <source>
        <dbReference type="ARBA" id="ARBA00004141"/>
    </source>
</evidence>
<dbReference type="SUPFAM" id="SSF161111">
    <property type="entry name" value="Cation efflux protein transmembrane domain-like"/>
    <property type="match status" value="1"/>
</dbReference>
<keyword evidence="5" id="KW-0864">Zinc transport</keyword>
<keyword evidence="6 9" id="KW-1133">Transmembrane helix</keyword>
<evidence type="ECO:0000256" key="5">
    <source>
        <dbReference type="ARBA" id="ARBA00022906"/>
    </source>
</evidence>
<dbReference type="PANTHER" id="PTHR11562:SF17">
    <property type="entry name" value="RE54080P-RELATED"/>
    <property type="match status" value="1"/>
</dbReference>
<comment type="subcellular location">
    <subcellularLocation>
        <location evidence="1">Membrane</location>
        <topology evidence="1">Multi-pass membrane protein</topology>
    </subcellularLocation>
</comment>
<feature type="transmembrane region" description="Helical" evidence="9">
    <location>
        <begin position="289"/>
        <end position="312"/>
    </location>
</feature>
<feature type="transmembrane region" description="Helical" evidence="9">
    <location>
        <begin position="318"/>
        <end position="339"/>
    </location>
</feature>
<evidence type="ECO:0000256" key="3">
    <source>
        <dbReference type="ARBA" id="ARBA00022448"/>
    </source>
</evidence>
<dbReference type="Proteomes" id="UP000186176">
    <property type="component" value="Unassembled WGS sequence"/>
</dbReference>
<feature type="domain" description="Cation efflux protein cytoplasmic" evidence="11">
    <location>
        <begin position="357"/>
        <end position="424"/>
    </location>
</feature>
<dbReference type="InterPro" id="IPR027470">
    <property type="entry name" value="Cation_efflux_CTD"/>
</dbReference>
<feature type="domain" description="Cation efflux protein transmembrane" evidence="10">
    <location>
        <begin position="29"/>
        <end position="347"/>
    </location>
</feature>
<dbReference type="AlphaFoldDB" id="A0A1J4MMR9"/>
<evidence type="ECO:0000313" key="12">
    <source>
        <dbReference type="EMBL" id="OII74747.1"/>
    </source>
</evidence>
<proteinExistence type="inferred from homology"/>
<accession>A0A1J4MMR9</accession>
<sequence>MKDFCLEKPLLEGGGSKVFISTESVQKRLIYAIIFCIIFAVIEVVVGILSNSLALISDASHLISDICSYLISLFGIYLSKRKATETMSFGYNRAEIIGALLSILLIWMMTIMLVYEAIQRMLYPVSVDGFSMFVTAIFGTLSNLFISFVLSVHNHGMGSIGADCGHQHSHCKEYVHEHEYEYRHQCKQAHLQNEFHNKDQQFEAREQIGGINNATLLGSQQRNQMKTKDIDDEVDHYTNLMQSPVLKRVNSSTKKECIGFQNDYSHLENHNHYPNKHSSDEESLALRSAYIHVIGDILQNIGVMIAGLLIWYKPTWTIADPLCTILFSFFVLATTFRILKDSTNVLMEGTPVGIDCLSIQKDFLKLSSVLEVHDLHVWSLSVGIPALSCHIVVASEESARVTLRYATDLCQKKYGIFHTTIQIDYSSNKVTCGTIHHQKCLIVSNHQNKYEDLEVIPRIDYSA</sequence>
<reference evidence="12 13" key="1">
    <citation type="submission" date="2016-10" db="EMBL/GenBank/DDBJ databases">
        <title>Reductive evolution of mitochondrial metabolism and differential evolution of invasion-related proteins in Cryptosporidium.</title>
        <authorList>
            <person name="Liu S."/>
            <person name="Roellig D.M."/>
            <person name="Guo Y."/>
            <person name="Li N."/>
            <person name="Frace M.A."/>
            <person name="Tang K."/>
            <person name="Zhang L."/>
            <person name="Feng Y."/>
            <person name="Xiao L."/>
        </authorList>
    </citation>
    <scope>NUCLEOTIDE SEQUENCE [LARGE SCALE GENOMIC DNA]</scope>
    <source>
        <strain evidence="12">39726</strain>
    </source>
</reference>
<keyword evidence="13" id="KW-1185">Reference proteome</keyword>
<feature type="transmembrane region" description="Helical" evidence="9">
    <location>
        <begin position="29"/>
        <end position="49"/>
    </location>
</feature>
<dbReference type="GeneID" id="39977093"/>
<evidence type="ECO:0000256" key="9">
    <source>
        <dbReference type="SAM" id="Phobius"/>
    </source>
</evidence>
<evidence type="ECO:0000259" key="11">
    <source>
        <dbReference type="Pfam" id="PF16916"/>
    </source>
</evidence>